<evidence type="ECO:0000313" key="1">
    <source>
        <dbReference type="EMBL" id="MBX71940.1"/>
    </source>
</evidence>
<accession>A0A2P2QY50</accession>
<protein>
    <submittedName>
        <fullName evidence="1">Uncharacterized protein</fullName>
    </submittedName>
</protein>
<dbReference type="AlphaFoldDB" id="A0A2P2QY50"/>
<dbReference type="EMBL" id="GGEC01091456">
    <property type="protein sequence ID" value="MBX71940.1"/>
    <property type="molecule type" value="Transcribed_RNA"/>
</dbReference>
<sequence>MMKPARVHMSALPLPFQIFSFDRIATPHQ</sequence>
<name>A0A2P2QY50_RHIMU</name>
<reference evidence="1" key="1">
    <citation type="submission" date="2018-02" db="EMBL/GenBank/DDBJ databases">
        <title>Rhizophora mucronata_Transcriptome.</title>
        <authorList>
            <person name="Meera S.P."/>
            <person name="Sreeshan A."/>
            <person name="Augustine A."/>
        </authorList>
    </citation>
    <scope>NUCLEOTIDE SEQUENCE</scope>
    <source>
        <tissue evidence="1">Leaf</tissue>
    </source>
</reference>
<proteinExistence type="predicted"/>
<organism evidence="1">
    <name type="scientific">Rhizophora mucronata</name>
    <name type="common">Asiatic mangrove</name>
    <dbReference type="NCBI Taxonomy" id="61149"/>
    <lineage>
        <taxon>Eukaryota</taxon>
        <taxon>Viridiplantae</taxon>
        <taxon>Streptophyta</taxon>
        <taxon>Embryophyta</taxon>
        <taxon>Tracheophyta</taxon>
        <taxon>Spermatophyta</taxon>
        <taxon>Magnoliopsida</taxon>
        <taxon>eudicotyledons</taxon>
        <taxon>Gunneridae</taxon>
        <taxon>Pentapetalae</taxon>
        <taxon>rosids</taxon>
        <taxon>fabids</taxon>
        <taxon>Malpighiales</taxon>
        <taxon>Rhizophoraceae</taxon>
        <taxon>Rhizophora</taxon>
    </lineage>
</organism>